<keyword evidence="3" id="KW-1185">Reference proteome</keyword>
<dbReference type="RefSeq" id="WP_173077366.1">
    <property type="nucleotide sequence ID" value="NZ_BLPG01000001.1"/>
</dbReference>
<gene>
    <name evidence="2" type="ORF">Prum_035140</name>
</gene>
<feature type="compositionally biased region" description="Pro residues" evidence="1">
    <location>
        <begin position="48"/>
        <end position="61"/>
    </location>
</feature>
<proteinExistence type="predicted"/>
<name>A0A6V8KXQ4_9ACTN</name>
<dbReference type="GO" id="GO:0005975">
    <property type="term" value="P:carbohydrate metabolic process"/>
    <property type="evidence" value="ECO:0007669"/>
    <property type="project" value="UniProtKB-ARBA"/>
</dbReference>
<accession>A0A6V8KXQ4</accession>
<feature type="region of interest" description="Disordered" evidence="1">
    <location>
        <begin position="33"/>
        <end position="67"/>
    </location>
</feature>
<evidence type="ECO:0000313" key="2">
    <source>
        <dbReference type="EMBL" id="GFJ89872.1"/>
    </source>
</evidence>
<dbReference type="Gene3D" id="2.60.40.10">
    <property type="entry name" value="Immunoglobulins"/>
    <property type="match status" value="1"/>
</dbReference>
<protein>
    <submittedName>
        <fullName evidence="2">Uncharacterized protein</fullName>
    </submittedName>
</protein>
<reference evidence="2 3" key="2">
    <citation type="submission" date="2020-03" db="EMBL/GenBank/DDBJ databases">
        <authorList>
            <person name="Ichikawa N."/>
            <person name="Kimura A."/>
            <person name="Kitahashi Y."/>
            <person name="Uohara A."/>
        </authorList>
    </citation>
    <scope>NUCLEOTIDE SEQUENCE [LARGE SCALE GENOMIC DNA]</scope>
    <source>
        <strain evidence="2 3">NBRC 108638</strain>
    </source>
</reference>
<evidence type="ECO:0000256" key="1">
    <source>
        <dbReference type="SAM" id="MobiDB-lite"/>
    </source>
</evidence>
<sequence length="359" mass="38010">MRRRRQVTAATLAAVAVVLVVAPVAGFAALSRDSHPGPAPAESGSPTPSVPPTPTATPPATPSAVPDGRISRAQLLAATVTLPRWQSGAPASCLTKNVRLAGSKTSSKPWLGAVIHGDADGDGAEETVATLACSPGNTDMQQVVVFDRDKAGRIVTLGQVVRTGDEIGWLIEAAVSGPRTVRVQVGDVQPCCDVDEEQIQKQTRTYVWNGTGFQQTGWPTAFTGNPNSTDLSVEVTDLVLTPNAADGRLHGTITVNVRNLGPQDAERVDVTFGFDREVRHEGTGWDTCQGEVEPGPRCQLFGIVHAGERRTCVFEFSMEATAPFNGTATVQVSGMNAVGTFVPDLAKANNRLSFDYRRK</sequence>
<dbReference type="InterPro" id="IPR013783">
    <property type="entry name" value="Ig-like_fold"/>
</dbReference>
<evidence type="ECO:0000313" key="3">
    <source>
        <dbReference type="Proteomes" id="UP000482960"/>
    </source>
</evidence>
<organism evidence="2 3">
    <name type="scientific">Phytohabitans rumicis</name>
    <dbReference type="NCBI Taxonomy" id="1076125"/>
    <lineage>
        <taxon>Bacteria</taxon>
        <taxon>Bacillati</taxon>
        <taxon>Actinomycetota</taxon>
        <taxon>Actinomycetes</taxon>
        <taxon>Micromonosporales</taxon>
        <taxon>Micromonosporaceae</taxon>
    </lineage>
</organism>
<dbReference type="Proteomes" id="UP000482960">
    <property type="component" value="Unassembled WGS sequence"/>
</dbReference>
<comment type="caution">
    <text evidence="2">The sequence shown here is derived from an EMBL/GenBank/DDBJ whole genome shotgun (WGS) entry which is preliminary data.</text>
</comment>
<reference evidence="2 3" key="1">
    <citation type="submission" date="2020-03" db="EMBL/GenBank/DDBJ databases">
        <title>Whole genome shotgun sequence of Phytohabitans rumicis NBRC 108638.</title>
        <authorList>
            <person name="Komaki H."/>
            <person name="Tamura T."/>
        </authorList>
    </citation>
    <scope>NUCLEOTIDE SEQUENCE [LARGE SCALE GENOMIC DNA]</scope>
    <source>
        <strain evidence="2 3">NBRC 108638</strain>
    </source>
</reference>
<dbReference type="AlphaFoldDB" id="A0A6V8KXQ4"/>
<dbReference type="EMBL" id="BLPG01000001">
    <property type="protein sequence ID" value="GFJ89872.1"/>
    <property type="molecule type" value="Genomic_DNA"/>
</dbReference>